<organism evidence="1 2">
    <name type="scientific">Nelumbo nucifera</name>
    <name type="common">Sacred lotus</name>
    <dbReference type="NCBI Taxonomy" id="4432"/>
    <lineage>
        <taxon>Eukaryota</taxon>
        <taxon>Viridiplantae</taxon>
        <taxon>Streptophyta</taxon>
        <taxon>Embryophyta</taxon>
        <taxon>Tracheophyta</taxon>
        <taxon>Spermatophyta</taxon>
        <taxon>Magnoliopsida</taxon>
        <taxon>Proteales</taxon>
        <taxon>Nelumbonaceae</taxon>
        <taxon>Nelumbo</taxon>
    </lineage>
</organism>
<sequence length="59" mass="7031">MLQILQADFPVLAHIFVLQIFSVDEIENLQRIPKIAKTSLEYKKRLKEPSKSQQNHYEY</sequence>
<name>A0A823A022_NELNU</name>
<accession>A0A823A022</accession>
<reference evidence="1 2" key="1">
    <citation type="journal article" date="2020" name="Mol. Biol. Evol.">
        <title>Distinct Expression and Methylation Patterns for Genes with Different Fates following a Single Whole-Genome Duplication in Flowering Plants.</title>
        <authorList>
            <person name="Shi T."/>
            <person name="Rahmani R.S."/>
            <person name="Gugger P.F."/>
            <person name="Wang M."/>
            <person name="Li H."/>
            <person name="Zhang Y."/>
            <person name="Li Z."/>
            <person name="Wang Q."/>
            <person name="Van de Peer Y."/>
            <person name="Marchal K."/>
            <person name="Chen J."/>
        </authorList>
    </citation>
    <scope>NUCLEOTIDE SEQUENCE [LARGE SCALE GENOMIC DNA]</scope>
    <source>
        <tissue evidence="1">Leaf</tissue>
    </source>
</reference>
<evidence type="ECO:0000313" key="2">
    <source>
        <dbReference type="Proteomes" id="UP000607653"/>
    </source>
</evidence>
<dbReference type="Proteomes" id="UP000607653">
    <property type="component" value="Unassembled WGS sequence"/>
</dbReference>
<comment type="caution">
    <text evidence="1">The sequence shown here is derived from an EMBL/GenBank/DDBJ whole genome shotgun (WGS) entry which is preliminary data.</text>
</comment>
<protein>
    <submittedName>
        <fullName evidence="1">Uncharacterized protein</fullName>
    </submittedName>
</protein>
<dbReference type="AlphaFoldDB" id="A0A823A022"/>
<dbReference type="EMBL" id="DUZY01000008">
    <property type="protein sequence ID" value="DAD48406.1"/>
    <property type="molecule type" value="Genomic_DNA"/>
</dbReference>
<keyword evidence="2" id="KW-1185">Reference proteome</keyword>
<evidence type="ECO:0000313" key="1">
    <source>
        <dbReference type="EMBL" id="DAD48406.1"/>
    </source>
</evidence>
<gene>
    <name evidence="1" type="ORF">HUJ06_018343</name>
</gene>
<proteinExistence type="predicted"/>